<keyword evidence="1" id="KW-1133">Transmembrane helix</keyword>
<dbReference type="AlphaFoldDB" id="A0A1E7LCC5"/>
<evidence type="ECO:0000256" key="1">
    <source>
        <dbReference type="SAM" id="Phobius"/>
    </source>
</evidence>
<name>A0A1E7LCC5_9ACTN</name>
<evidence type="ECO:0000313" key="3">
    <source>
        <dbReference type="Proteomes" id="UP000176005"/>
    </source>
</evidence>
<keyword evidence="1" id="KW-0812">Transmembrane</keyword>
<sequence length="73" mass="7742">MHRSVRPTRLAATVSPSVILGGTFPPQYGEIPTRLLLALALVGVVGVLMLACSLFPRTRQDSATAEPGEKGIR</sequence>
<reference evidence="2 3" key="1">
    <citation type="journal article" date="2016" name="Front. Microbiol.">
        <title>Comparative Genomics Analysis of Streptomyces Species Reveals Their Adaptation to the Marine Environment and Their Diversity at the Genomic Level.</title>
        <authorList>
            <person name="Tian X."/>
            <person name="Zhang Z."/>
            <person name="Yang T."/>
            <person name="Chen M."/>
            <person name="Li J."/>
            <person name="Chen F."/>
            <person name="Yang J."/>
            <person name="Li W."/>
            <person name="Zhang B."/>
            <person name="Zhang Z."/>
            <person name="Wu J."/>
            <person name="Zhang C."/>
            <person name="Long L."/>
            <person name="Xiao J."/>
        </authorList>
    </citation>
    <scope>NUCLEOTIDE SEQUENCE [LARGE SCALE GENOMIC DNA]</scope>
    <source>
        <strain evidence="2 3">SCSIO 10429</strain>
    </source>
</reference>
<accession>A0A1E7LCC5</accession>
<protein>
    <submittedName>
        <fullName evidence="2">Uncharacterized protein</fullName>
    </submittedName>
</protein>
<dbReference type="Proteomes" id="UP000176005">
    <property type="component" value="Unassembled WGS sequence"/>
</dbReference>
<proteinExistence type="predicted"/>
<evidence type="ECO:0000313" key="2">
    <source>
        <dbReference type="EMBL" id="OEV13814.1"/>
    </source>
</evidence>
<gene>
    <name evidence="2" type="ORF">AN218_01905</name>
</gene>
<organism evidence="2 3">
    <name type="scientific">Streptomyces nanshensis</name>
    <dbReference type="NCBI Taxonomy" id="518642"/>
    <lineage>
        <taxon>Bacteria</taxon>
        <taxon>Bacillati</taxon>
        <taxon>Actinomycetota</taxon>
        <taxon>Actinomycetes</taxon>
        <taxon>Kitasatosporales</taxon>
        <taxon>Streptomycetaceae</taxon>
        <taxon>Streptomyces</taxon>
    </lineage>
</organism>
<dbReference type="RefSeq" id="WP_070014680.1">
    <property type="nucleotide sequence ID" value="NZ_LJGW01000039.1"/>
</dbReference>
<dbReference type="EMBL" id="LJGW01000039">
    <property type="protein sequence ID" value="OEV13814.1"/>
    <property type="molecule type" value="Genomic_DNA"/>
</dbReference>
<keyword evidence="1" id="KW-0472">Membrane</keyword>
<comment type="caution">
    <text evidence="2">The sequence shown here is derived from an EMBL/GenBank/DDBJ whole genome shotgun (WGS) entry which is preliminary data.</text>
</comment>
<keyword evidence="3" id="KW-1185">Reference proteome</keyword>
<feature type="transmembrane region" description="Helical" evidence="1">
    <location>
        <begin position="35"/>
        <end position="55"/>
    </location>
</feature>